<comment type="function">
    <text evidence="1 11">E2 component of the 2-oxoglutarate dehydrogenase (OGDH) complex which catalyzes the second step in the conversion of 2-oxoglutarate to succinyl-CoA and CO(2).</text>
</comment>
<name>A0A4P8L1P7_9BACT</name>
<comment type="pathway">
    <text evidence="2 11">Amino-acid degradation; L-lysine degradation via saccharopine pathway; glutaryl-CoA from L-lysine: step 6/6.</text>
</comment>
<dbReference type="Pfam" id="PF00198">
    <property type="entry name" value="2-oxoacid_dh"/>
    <property type="match status" value="1"/>
</dbReference>
<dbReference type="RefSeq" id="WP_137423669.1">
    <property type="nucleotide sequence ID" value="NZ_CP040098.1"/>
</dbReference>
<dbReference type="GO" id="GO:0004149">
    <property type="term" value="F:dihydrolipoyllysine-residue succinyltransferase activity"/>
    <property type="evidence" value="ECO:0007669"/>
    <property type="project" value="UniProtKB-UniRule"/>
</dbReference>
<evidence type="ECO:0000313" key="15">
    <source>
        <dbReference type="EMBL" id="QCQ21700.1"/>
    </source>
</evidence>
<keyword evidence="6 11" id="KW-0816">Tricarboxylic acid cycle</keyword>
<evidence type="ECO:0000256" key="6">
    <source>
        <dbReference type="ARBA" id="ARBA00022532"/>
    </source>
</evidence>
<evidence type="ECO:0000259" key="14">
    <source>
        <dbReference type="PROSITE" id="PS51826"/>
    </source>
</evidence>
<gene>
    <name evidence="15" type="primary">odhB</name>
    <name evidence="15" type="ORF">FDQ92_05615</name>
</gene>
<feature type="domain" description="Lipoyl-binding" evidence="13">
    <location>
        <begin position="2"/>
        <end position="76"/>
    </location>
</feature>
<dbReference type="EMBL" id="CP040098">
    <property type="protein sequence ID" value="QCQ21700.1"/>
    <property type="molecule type" value="Genomic_DNA"/>
</dbReference>
<protein>
    <recommendedName>
        <fullName evidence="5 11">Dihydrolipoyllysine-residue succinyltransferase component of 2-oxoglutarate dehydrogenase complex</fullName>
        <ecNumber evidence="4 11">2.3.1.61</ecNumber>
    </recommendedName>
    <alternativeName>
        <fullName evidence="11">2-oxoglutarate dehydrogenase complex component E2</fullName>
    </alternativeName>
</protein>
<feature type="domain" description="Peripheral subunit-binding (PSBD)" evidence="14">
    <location>
        <begin position="149"/>
        <end position="186"/>
    </location>
</feature>
<dbReference type="InterPro" id="IPR023213">
    <property type="entry name" value="CAT-like_dom_sf"/>
</dbReference>
<dbReference type="InterPro" id="IPR000089">
    <property type="entry name" value="Biotin_lipoyl"/>
</dbReference>
<dbReference type="Pfam" id="PF00364">
    <property type="entry name" value="Biotin_lipoyl"/>
    <property type="match status" value="1"/>
</dbReference>
<evidence type="ECO:0000256" key="12">
    <source>
        <dbReference type="SAM" id="MobiDB-lite"/>
    </source>
</evidence>
<dbReference type="SUPFAM" id="SSF51230">
    <property type="entry name" value="Single hybrid motif"/>
    <property type="match status" value="1"/>
</dbReference>
<evidence type="ECO:0000256" key="2">
    <source>
        <dbReference type="ARBA" id="ARBA00005145"/>
    </source>
</evidence>
<dbReference type="PROSITE" id="PS51826">
    <property type="entry name" value="PSBD"/>
    <property type="match status" value="1"/>
</dbReference>
<dbReference type="AlphaFoldDB" id="A0A4P8L1P7"/>
<keyword evidence="9 11" id="KW-0012">Acyltransferase</keyword>
<dbReference type="KEGG" id="dax:FDQ92_05615"/>
<evidence type="ECO:0000259" key="13">
    <source>
        <dbReference type="PROSITE" id="PS50968"/>
    </source>
</evidence>
<dbReference type="UniPathway" id="UPA00868">
    <property type="reaction ID" value="UER00840"/>
</dbReference>
<proteinExistence type="inferred from homology"/>
<keyword evidence="7 11" id="KW-0808">Transferase</keyword>
<dbReference type="CDD" id="cd06849">
    <property type="entry name" value="lipoyl_domain"/>
    <property type="match status" value="1"/>
</dbReference>
<dbReference type="Gene3D" id="4.10.320.10">
    <property type="entry name" value="E3-binding domain"/>
    <property type="match status" value="1"/>
</dbReference>
<evidence type="ECO:0000256" key="3">
    <source>
        <dbReference type="ARBA" id="ARBA00007317"/>
    </source>
</evidence>
<dbReference type="Gene3D" id="3.30.559.10">
    <property type="entry name" value="Chloramphenicol acetyltransferase-like domain"/>
    <property type="match status" value="1"/>
</dbReference>
<dbReference type="InterPro" id="IPR006255">
    <property type="entry name" value="SucB"/>
</dbReference>
<evidence type="ECO:0000256" key="5">
    <source>
        <dbReference type="ARBA" id="ARBA00019511"/>
    </source>
</evidence>
<evidence type="ECO:0000313" key="16">
    <source>
        <dbReference type="Proteomes" id="UP000298602"/>
    </source>
</evidence>
<evidence type="ECO:0000256" key="8">
    <source>
        <dbReference type="ARBA" id="ARBA00022823"/>
    </source>
</evidence>
<evidence type="ECO:0000256" key="1">
    <source>
        <dbReference type="ARBA" id="ARBA00004052"/>
    </source>
</evidence>
<evidence type="ECO:0000256" key="4">
    <source>
        <dbReference type="ARBA" id="ARBA00012945"/>
    </source>
</evidence>
<dbReference type="SUPFAM" id="SSF47005">
    <property type="entry name" value="Peripheral subunit-binding domain of 2-oxo acid dehydrogenase complex"/>
    <property type="match status" value="1"/>
</dbReference>
<feature type="region of interest" description="Disordered" evidence="12">
    <location>
        <begin position="81"/>
        <end position="126"/>
    </location>
</feature>
<dbReference type="Gene3D" id="2.40.50.100">
    <property type="match status" value="1"/>
</dbReference>
<dbReference type="PANTHER" id="PTHR43416:SF5">
    <property type="entry name" value="DIHYDROLIPOYLLYSINE-RESIDUE SUCCINYLTRANSFERASE COMPONENT OF 2-OXOGLUTARATE DEHYDROGENASE COMPLEX, MITOCHONDRIAL"/>
    <property type="match status" value="1"/>
</dbReference>
<dbReference type="InterPro" id="IPR050537">
    <property type="entry name" value="2-oxoacid_dehydrogenase"/>
</dbReference>
<comment type="similarity">
    <text evidence="3 11">Belongs to the 2-oxoacid dehydrogenase family.</text>
</comment>
<dbReference type="InterPro" id="IPR036625">
    <property type="entry name" value="E3-bd_dom_sf"/>
</dbReference>
<dbReference type="InterPro" id="IPR001078">
    <property type="entry name" value="2-oxoacid_DH_actylTfrase"/>
</dbReference>
<feature type="compositionally biased region" description="Basic and acidic residues" evidence="12">
    <location>
        <begin position="190"/>
        <end position="221"/>
    </location>
</feature>
<dbReference type="NCBIfam" id="NF004309">
    <property type="entry name" value="PRK05704.1"/>
    <property type="match status" value="1"/>
</dbReference>
<reference evidence="15 16" key="1">
    <citation type="submission" date="2019-05" db="EMBL/GenBank/DDBJ databases">
        <title>The Complete Genome Sequence of the n-alkane-degrading Desulfoglaeba alkanexedens ALDC reveals multiple alkylsuccinate synthase gene clusters.</title>
        <authorList>
            <person name="Callaghan A.V."/>
            <person name="Davidova I.A."/>
            <person name="Duncan K.E."/>
            <person name="Morris B."/>
            <person name="McInerney M.J."/>
        </authorList>
    </citation>
    <scope>NUCLEOTIDE SEQUENCE [LARGE SCALE GENOMIC DNA]</scope>
    <source>
        <strain evidence="15 16">ALDC</strain>
    </source>
</reference>
<dbReference type="GO" id="GO:0045252">
    <property type="term" value="C:oxoglutarate dehydrogenase complex"/>
    <property type="evidence" value="ECO:0007669"/>
    <property type="project" value="UniProtKB-UniRule"/>
</dbReference>
<dbReference type="NCBIfam" id="TIGR01347">
    <property type="entry name" value="sucB"/>
    <property type="match status" value="1"/>
</dbReference>
<comment type="cofactor">
    <cofactor evidence="11">
        <name>(R)-lipoate</name>
        <dbReference type="ChEBI" id="CHEBI:83088"/>
    </cofactor>
    <text evidence="11">Binds 1 lipoyl cofactor covalently.</text>
</comment>
<dbReference type="OrthoDB" id="9805770at2"/>
<sequence length="472" mass="51468">MKIEVKVPEVGESVKEAVLAQWYVKEGEPVRKGAVLFVIETDKVTLEVAAEADGVLHILVPEGETVPIGTVIAEIDTEIVPARGEGEPEKAAEEAPKEAVLEEEGLREPVEAGGEEAERKREGAAAEEAVAASMAHAVEGGPPEKAGPLLPPSVRRLVAEKGIDVSRISGTGPRGRITKGDVLLYLEQAGETRRKEEEPKREVPAVGRAPREAAQEVEKVGKGTPGISGERTGASKPEEEARVTRKPMSRIRLRIAERLLEARRNTAMLTTFNEIDMSAVQNTRARFKEQFRERHGVSLGIMSFFMKAVTTALREIPELNAFIDGTDIVYHGDVHLGIAVAGERGLVVPVIRNADRLGFAELERAVVDFVAKVKENRLELSDLEGGTFTITNGGVFGSLLSTPILNTPQSGILGMHKIEDRPVVVDGQVVVRPMMYVALSYDHRIVDGREAVVFLRRVKECVEHPERILLEV</sequence>
<dbReference type="SUPFAM" id="SSF52777">
    <property type="entry name" value="CoA-dependent acyltransferases"/>
    <property type="match status" value="1"/>
</dbReference>
<dbReference type="PROSITE" id="PS00189">
    <property type="entry name" value="LIPOYL"/>
    <property type="match status" value="1"/>
</dbReference>
<dbReference type="GO" id="GO:0006099">
    <property type="term" value="P:tricarboxylic acid cycle"/>
    <property type="evidence" value="ECO:0007669"/>
    <property type="project" value="UniProtKB-UniRule"/>
</dbReference>
<feature type="region of interest" description="Disordered" evidence="12">
    <location>
        <begin position="190"/>
        <end position="245"/>
    </location>
</feature>
<comment type="catalytic activity">
    <reaction evidence="10 11">
        <text>N(6)-[(R)-dihydrolipoyl]-L-lysyl-[protein] + succinyl-CoA = N(6)-[(R)-S(8)-succinyldihydrolipoyl]-L-lysyl-[protein] + CoA</text>
        <dbReference type="Rhea" id="RHEA:15213"/>
        <dbReference type="Rhea" id="RHEA-COMP:10475"/>
        <dbReference type="Rhea" id="RHEA-COMP:20092"/>
        <dbReference type="ChEBI" id="CHEBI:57287"/>
        <dbReference type="ChEBI" id="CHEBI:57292"/>
        <dbReference type="ChEBI" id="CHEBI:83100"/>
        <dbReference type="ChEBI" id="CHEBI:83120"/>
        <dbReference type="EC" id="2.3.1.61"/>
    </reaction>
</comment>
<dbReference type="GO" id="GO:0033512">
    <property type="term" value="P:L-lysine catabolic process to acetyl-CoA via saccharopine"/>
    <property type="evidence" value="ECO:0007669"/>
    <property type="project" value="UniProtKB-UniRule"/>
</dbReference>
<dbReference type="PANTHER" id="PTHR43416">
    <property type="entry name" value="DIHYDROLIPOYLLYSINE-RESIDUE SUCCINYLTRANSFERASE COMPONENT OF 2-OXOGLUTARATE DEHYDROGENASE COMPLEX, MITOCHONDRIAL-RELATED"/>
    <property type="match status" value="1"/>
</dbReference>
<organism evidence="15 16">
    <name type="scientific">Desulfoglaeba alkanexedens ALDC</name>
    <dbReference type="NCBI Taxonomy" id="980445"/>
    <lineage>
        <taxon>Bacteria</taxon>
        <taxon>Pseudomonadati</taxon>
        <taxon>Thermodesulfobacteriota</taxon>
        <taxon>Syntrophobacteria</taxon>
        <taxon>Syntrophobacterales</taxon>
        <taxon>Syntrophobacteraceae</taxon>
        <taxon>Desulfoglaeba</taxon>
    </lineage>
</organism>
<accession>A0A4P8L1P7</accession>
<evidence type="ECO:0000256" key="7">
    <source>
        <dbReference type="ARBA" id="ARBA00022679"/>
    </source>
</evidence>
<keyword evidence="8 11" id="KW-0450">Lipoyl</keyword>
<dbReference type="EC" id="2.3.1.61" evidence="4 11"/>
<dbReference type="Pfam" id="PF02817">
    <property type="entry name" value="E3_binding"/>
    <property type="match status" value="1"/>
</dbReference>
<dbReference type="GO" id="GO:0005829">
    <property type="term" value="C:cytosol"/>
    <property type="evidence" value="ECO:0007669"/>
    <property type="project" value="TreeGrafter"/>
</dbReference>
<evidence type="ECO:0000256" key="10">
    <source>
        <dbReference type="ARBA" id="ARBA00052761"/>
    </source>
</evidence>
<dbReference type="Proteomes" id="UP000298602">
    <property type="component" value="Chromosome"/>
</dbReference>
<evidence type="ECO:0000256" key="9">
    <source>
        <dbReference type="ARBA" id="ARBA00023315"/>
    </source>
</evidence>
<dbReference type="InterPro" id="IPR011053">
    <property type="entry name" value="Single_hybrid_motif"/>
</dbReference>
<feature type="compositionally biased region" description="Basic and acidic residues" evidence="12">
    <location>
        <begin position="84"/>
        <end position="124"/>
    </location>
</feature>
<dbReference type="InterPro" id="IPR003016">
    <property type="entry name" value="2-oxoA_DH_lipoyl-BS"/>
</dbReference>
<evidence type="ECO:0000256" key="11">
    <source>
        <dbReference type="RuleBase" id="RU361138"/>
    </source>
</evidence>
<dbReference type="InterPro" id="IPR004167">
    <property type="entry name" value="PSBD"/>
</dbReference>
<keyword evidence="16" id="KW-1185">Reference proteome</keyword>
<reference evidence="15 16" key="2">
    <citation type="submission" date="2019-05" db="EMBL/GenBank/DDBJ databases">
        <authorList>
            <person name="Suflita J.M."/>
            <person name="Marks C.R."/>
        </authorList>
    </citation>
    <scope>NUCLEOTIDE SEQUENCE [LARGE SCALE GENOMIC DNA]</scope>
    <source>
        <strain evidence="15 16">ALDC</strain>
    </source>
</reference>
<dbReference type="PROSITE" id="PS50968">
    <property type="entry name" value="BIOTINYL_LIPOYL"/>
    <property type="match status" value="1"/>
</dbReference>